<dbReference type="SUPFAM" id="SSF57016">
    <property type="entry name" value="Plant lectins/antimicrobial peptides"/>
    <property type="match status" value="1"/>
</dbReference>
<dbReference type="Pfam" id="PF00187">
    <property type="entry name" value="Chitin_bind_1"/>
    <property type="match status" value="1"/>
</dbReference>
<dbReference type="Pfam" id="PF00704">
    <property type="entry name" value="Glyco_hydro_18"/>
    <property type="match status" value="1"/>
</dbReference>
<proteinExistence type="inferred from homology"/>
<evidence type="ECO:0000256" key="14">
    <source>
        <dbReference type="SAM" id="SignalP"/>
    </source>
</evidence>
<dbReference type="EMBL" id="KZ824627">
    <property type="protein sequence ID" value="RAK80818.1"/>
    <property type="molecule type" value="Genomic_DNA"/>
</dbReference>
<dbReference type="InterPro" id="IPR029070">
    <property type="entry name" value="Chitinase_insertion_sf"/>
</dbReference>
<evidence type="ECO:0000256" key="7">
    <source>
        <dbReference type="ARBA" id="ARBA00023026"/>
    </source>
</evidence>
<dbReference type="OrthoDB" id="73875at2759"/>
<dbReference type="PANTHER" id="PTHR11177:SF333">
    <property type="entry name" value="CHITINASE"/>
    <property type="match status" value="1"/>
</dbReference>
<dbReference type="Gene3D" id="3.30.60.10">
    <property type="entry name" value="Endochitinase-like"/>
    <property type="match status" value="1"/>
</dbReference>
<dbReference type="PROSITE" id="PS50941">
    <property type="entry name" value="CHIT_BIND_I_2"/>
    <property type="match status" value="2"/>
</dbReference>
<dbReference type="GO" id="GO:0008061">
    <property type="term" value="F:chitin binding"/>
    <property type="evidence" value="ECO:0007669"/>
    <property type="project" value="UniProtKB-UniRule"/>
</dbReference>
<protein>
    <recommendedName>
        <fullName evidence="3">chitinase</fullName>
        <ecNumber evidence="3">3.2.1.14</ecNumber>
    </recommendedName>
</protein>
<evidence type="ECO:0000256" key="4">
    <source>
        <dbReference type="ARBA" id="ARBA00022669"/>
    </source>
</evidence>
<feature type="disulfide bond" evidence="11">
    <location>
        <begin position="121"/>
        <end position="125"/>
    </location>
</feature>
<dbReference type="GeneID" id="63857460"/>
<evidence type="ECO:0000256" key="10">
    <source>
        <dbReference type="ARBA" id="ARBA00023326"/>
    </source>
</evidence>
<keyword evidence="5 12" id="KW-0378">Hydrolase</keyword>
<evidence type="ECO:0000256" key="5">
    <source>
        <dbReference type="ARBA" id="ARBA00022801"/>
    </source>
</evidence>
<evidence type="ECO:0000259" key="16">
    <source>
        <dbReference type="PROSITE" id="PS51910"/>
    </source>
</evidence>
<dbReference type="Gene3D" id="3.20.20.80">
    <property type="entry name" value="Glycosidases"/>
    <property type="match status" value="1"/>
</dbReference>
<evidence type="ECO:0000259" key="15">
    <source>
        <dbReference type="PROSITE" id="PS50941"/>
    </source>
</evidence>
<dbReference type="PROSITE" id="PS01095">
    <property type="entry name" value="GH18_1"/>
    <property type="match status" value="1"/>
</dbReference>
<dbReference type="GO" id="GO:0008843">
    <property type="term" value="F:endochitinase activity"/>
    <property type="evidence" value="ECO:0007669"/>
    <property type="project" value="UniProtKB-EC"/>
</dbReference>
<evidence type="ECO:0000256" key="1">
    <source>
        <dbReference type="ARBA" id="ARBA00000822"/>
    </source>
</evidence>
<dbReference type="RefSeq" id="XP_040804828.1">
    <property type="nucleotide sequence ID" value="XM_040940127.1"/>
</dbReference>
<dbReference type="AlphaFoldDB" id="A0A8G1RXF7"/>
<dbReference type="EC" id="3.2.1.14" evidence="3"/>
<evidence type="ECO:0000256" key="3">
    <source>
        <dbReference type="ARBA" id="ARBA00012729"/>
    </source>
</evidence>
<dbReference type="CDD" id="cd11618">
    <property type="entry name" value="ChtBD1_1"/>
    <property type="match status" value="1"/>
</dbReference>
<feature type="domain" description="GH18" evidence="16">
    <location>
        <begin position="187"/>
        <end position="543"/>
    </location>
</feature>
<feature type="disulfide bond" evidence="11">
    <location>
        <begin position="97"/>
        <end position="109"/>
    </location>
</feature>
<comment type="similarity">
    <text evidence="2">Belongs to the glycosyl hydrolase 18 family. Chitinase class V subfamily.</text>
</comment>
<feature type="domain" description="Chitin-binding type-1" evidence="15">
    <location>
        <begin position="128"/>
        <end position="174"/>
    </location>
</feature>
<dbReference type="CDD" id="cd06922">
    <property type="entry name" value="ChtBD1_GH18_1"/>
    <property type="match status" value="1"/>
</dbReference>
<feature type="disulfide bond" evidence="11">
    <location>
        <begin position="102"/>
        <end position="116"/>
    </location>
</feature>
<keyword evidence="18" id="KW-1185">Reference proteome</keyword>
<dbReference type="Gene3D" id="3.10.50.10">
    <property type="match status" value="1"/>
</dbReference>
<keyword evidence="4 11" id="KW-0147">Chitin-binding</keyword>
<dbReference type="InterPro" id="IPR001002">
    <property type="entry name" value="Chitin-bd_1"/>
</dbReference>
<keyword evidence="6" id="KW-0146">Chitin degradation</keyword>
<evidence type="ECO:0000256" key="11">
    <source>
        <dbReference type="PROSITE-ProRule" id="PRU00261"/>
    </source>
</evidence>
<evidence type="ECO:0000313" key="18">
    <source>
        <dbReference type="Proteomes" id="UP000249789"/>
    </source>
</evidence>
<keyword evidence="7" id="KW-0843">Virulence</keyword>
<gene>
    <name evidence="17" type="ORF">BO72DRAFT_261623</name>
</gene>
<evidence type="ECO:0000256" key="12">
    <source>
        <dbReference type="RuleBase" id="RU000489"/>
    </source>
</evidence>
<feature type="compositionally biased region" description="Low complexity" evidence="13">
    <location>
        <begin position="1136"/>
        <end position="1149"/>
    </location>
</feature>
<keyword evidence="11" id="KW-1015">Disulfide bond</keyword>
<evidence type="ECO:0000256" key="8">
    <source>
        <dbReference type="ARBA" id="ARBA00023277"/>
    </source>
</evidence>
<comment type="catalytic activity">
    <reaction evidence="1">
        <text>Random endo-hydrolysis of N-acetyl-beta-D-glucosaminide (1-&gt;4)-beta-linkages in chitin and chitodextrins.</text>
        <dbReference type="EC" id="3.2.1.14"/>
    </reaction>
</comment>
<feature type="disulfide bond" evidence="11">
    <location>
        <begin position="147"/>
        <end position="161"/>
    </location>
</feature>
<evidence type="ECO:0000256" key="6">
    <source>
        <dbReference type="ARBA" id="ARBA00023024"/>
    </source>
</evidence>
<keyword evidence="8" id="KW-0119">Carbohydrate metabolism</keyword>
<dbReference type="InterPro" id="IPR017853">
    <property type="entry name" value="GH"/>
</dbReference>
<dbReference type="InterPro" id="IPR050314">
    <property type="entry name" value="Glycosyl_Hydrlase_18"/>
</dbReference>
<dbReference type="InterPro" id="IPR001223">
    <property type="entry name" value="Glyco_hydro18_cat"/>
</dbReference>
<dbReference type="PROSITE" id="PS00026">
    <property type="entry name" value="CHIT_BIND_I_1"/>
    <property type="match status" value="1"/>
</dbReference>
<feature type="disulfide bond" evidence="11">
    <location>
        <begin position="142"/>
        <end position="154"/>
    </location>
</feature>
<evidence type="ECO:0000256" key="2">
    <source>
        <dbReference type="ARBA" id="ARBA00008682"/>
    </source>
</evidence>
<reference evidence="17 18" key="1">
    <citation type="submission" date="2018-02" db="EMBL/GenBank/DDBJ databases">
        <title>The genomes of Aspergillus section Nigri reveals drivers in fungal speciation.</title>
        <authorList>
            <consortium name="DOE Joint Genome Institute"/>
            <person name="Vesth T.C."/>
            <person name="Nybo J."/>
            <person name="Theobald S."/>
            <person name="Brandl J."/>
            <person name="Frisvad J.C."/>
            <person name="Nielsen K.F."/>
            <person name="Lyhne E.K."/>
            <person name="Kogle M.E."/>
            <person name="Kuo A."/>
            <person name="Riley R."/>
            <person name="Clum A."/>
            <person name="Nolan M."/>
            <person name="Lipzen A."/>
            <person name="Salamov A."/>
            <person name="Henrissat B."/>
            <person name="Wiebenga A."/>
            <person name="De vries R.P."/>
            <person name="Grigoriev I.V."/>
            <person name="Mortensen U.H."/>
            <person name="Andersen M.R."/>
            <person name="Baker S.E."/>
        </authorList>
    </citation>
    <scope>NUCLEOTIDE SEQUENCE [LARGE SCALE GENOMIC DNA]</scope>
    <source>
        <strain evidence="17 18">CBS 313.89</strain>
    </source>
</reference>
<dbReference type="SMART" id="SM00636">
    <property type="entry name" value="Glyco_18"/>
    <property type="match status" value="1"/>
</dbReference>
<dbReference type="GO" id="GO:0000272">
    <property type="term" value="P:polysaccharide catabolic process"/>
    <property type="evidence" value="ECO:0007669"/>
    <property type="project" value="UniProtKB-KW"/>
</dbReference>
<sequence length="1173" mass="128111">MIISSSPKADGLLGFTTLVAILAVTQGVSVTSTNASSAYVPLFAVHSNSTPVFENTTGHSVNPLVKALQPVDALATVKTLHRRDDLPTGTCAPGTPCVNGACCSKTGICGYSPSECGTDVCISNCDAKAECGEYGMVGNNTCPLNVCCSKFGFCGTTSDFCDAGCQEGYGGCGAVTKPSCGGASAKQRTIGYYEGWSSIRKCDKRLPSNLDVTPYTHINFAFVYFHPTTFQIVPMAAGDEVLYPQFTALKKTKSNLKTWVSLGGWSFNDNTNTPNTQTAFSDLAASAENRQTFIISVMSFMQNWGFDGLDIDWEYPGAPDRGGVAADTTNYVTLLKELKAAFGSRYGLSVTLPASYWYLRWFDLQGIEANTDFLNVMTYDIHGVWDSSNKFTGPYVRPHTNLTEIENALDLLWRNDVNPGNVNLGLGWYGRSFTLKDPTCNIPGCVFSYGGTAGECTNSAGTLSNAEIQRVITANNLTPAFDQKAAVKWITWGSDQWVSYDDGESMQMKIMFANQRCLGGTLIWSIDQDGSDNTSLNDLMGVGTANGVSAAEAEAYKQVLTQANDAATKRNSCYWSFCGEDCIPGYFSQTSATGQVLGVDRDSACPSGQFKQLCCAPGTNPGTCSWNGFRGVGLSCASNTCPDGTDLIASNTNQYEWDNDRANYRDWTCNGGSQSYCCSGFVPSPYTNTDSLNLIGQDQEEGEATGNLRKRGSKYGYWTLGKNDPLCNVETGIDAVNALLDFDSGIPFAGIRYGFDDLAESAYMCIEDNIQAAHEYNAGIVANIGQGAMGPGIVTHPPVEFEDVPTSLINAKGGWQRAQYGKKDRDCSVTYYCRYGRGFDEVCDNQRWGVDKVMSGQTVYHYQKRPGKTFKDQWKHFRGDEYKSLVVSSAGSGRLSCEVDEFPLGSLLENKVQALRWMNGPANGAQGRDWDNWLSMSFKPCSSLRSVRKIIPNEPPITWAFGSLSDGDPRATAPIDGKHFIQKYGFDSQTPGSLCYPIFTYMKEDVKVYRTVRDVGFRVYPEDPMFFEPYNWPRQEYARPPSYPDNLPDNVLSAAWLKREVAVSVLQRDLPLSAVYQAEVVAEQWREESEAALPAPEPTEGAAFSFAGIASEHGGGPSGPVASRRQSIPNTLARETNPAATATAITTPTHQEGDERIKRRKRHLLDHQQHHYH</sequence>
<dbReference type="PANTHER" id="PTHR11177">
    <property type="entry name" value="CHITINASE"/>
    <property type="match status" value="1"/>
</dbReference>
<dbReference type="SMART" id="SM00270">
    <property type="entry name" value="ChtBD1"/>
    <property type="match status" value="2"/>
</dbReference>
<dbReference type="PROSITE" id="PS51910">
    <property type="entry name" value="GH18_2"/>
    <property type="match status" value="1"/>
</dbReference>
<feature type="chain" id="PRO_5034285282" description="chitinase" evidence="14">
    <location>
        <begin position="28"/>
        <end position="1173"/>
    </location>
</feature>
<dbReference type="InterPro" id="IPR018371">
    <property type="entry name" value="Chitin-binding_1_CS"/>
</dbReference>
<dbReference type="InterPro" id="IPR001579">
    <property type="entry name" value="Glyco_hydro_18_chit_AS"/>
</dbReference>
<dbReference type="Proteomes" id="UP000249789">
    <property type="component" value="Unassembled WGS sequence"/>
</dbReference>
<evidence type="ECO:0000256" key="9">
    <source>
        <dbReference type="ARBA" id="ARBA00023295"/>
    </source>
</evidence>
<dbReference type="SUPFAM" id="SSF51445">
    <property type="entry name" value="(Trans)glycosidases"/>
    <property type="match status" value="1"/>
</dbReference>
<feature type="signal peptide" evidence="14">
    <location>
        <begin position="1"/>
        <end position="27"/>
    </location>
</feature>
<dbReference type="VEuPathDB" id="FungiDB:BO72DRAFT_261623"/>
<dbReference type="InterPro" id="IPR011583">
    <property type="entry name" value="Chitinase_II/V-like_cat"/>
</dbReference>
<dbReference type="GO" id="GO:0006032">
    <property type="term" value="P:chitin catabolic process"/>
    <property type="evidence" value="ECO:0007669"/>
    <property type="project" value="UniProtKB-KW"/>
</dbReference>
<keyword evidence="10" id="KW-0624">Polysaccharide degradation</keyword>
<feature type="domain" description="Chitin-binding type-1" evidence="15">
    <location>
        <begin position="88"/>
        <end position="127"/>
    </location>
</feature>
<feature type="region of interest" description="Disordered" evidence="13">
    <location>
        <begin position="1132"/>
        <end position="1155"/>
    </location>
</feature>
<dbReference type="InterPro" id="IPR036861">
    <property type="entry name" value="Endochitinase-like_sf"/>
</dbReference>
<evidence type="ECO:0000313" key="17">
    <source>
        <dbReference type="EMBL" id="RAK80818.1"/>
    </source>
</evidence>
<comment type="caution">
    <text evidence="11">Lacks conserved residue(s) required for the propagation of feature annotation.</text>
</comment>
<keyword evidence="9 12" id="KW-0326">Glycosidase</keyword>
<accession>A0A8G1RXF7</accession>
<keyword evidence="14" id="KW-0732">Signal</keyword>
<name>A0A8G1RXF7_9EURO</name>
<organism evidence="17 18">
    <name type="scientific">Aspergillus fijiensis CBS 313.89</name>
    <dbReference type="NCBI Taxonomy" id="1448319"/>
    <lineage>
        <taxon>Eukaryota</taxon>
        <taxon>Fungi</taxon>
        <taxon>Dikarya</taxon>
        <taxon>Ascomycota</taxon>
        <taxon>Pezizomycotina</taxon>
        <taxon>Eurotiomycetes</taxon>
        <taxon>Eurotiomycetidae</taxon>
        <taxon>Eurotiales</taxon>
        <taxon>Aspergillaceae</taxon>
        <taxon>Aspergillus</taxon>
    </lineage>
</organism>
<evidence type="ECO:0000256" key="13">
    <source>
        <dbReference type="SAM" id="MobiDB-lite"/>
    </source>
</evidence>
<dbReference type="SUPFAM" id="SSF54556">
    <property type="entry name" value="Chitinase insertion domain"/>
    <property type="match status" value="1"/>
</dbReference>